<dbReference type="PANTHER" id="PTHR43600:SF2">
    <property type="entry name" value="F420-NON-REDUCING HYDROGENASE VHU SUBUNIT A"/>
    <property type="match status" value="1"/>
</dbReference>
<evidence type="ECO:0000313" key="6">
    <source>
        <dbReference type="EMBL" id="GAH44680.1"/>
    </source>
</evidence>
<evidence type="ECO:0000256" key="3">
    <source>
        <dbReference type="ARBA" id="ARBA00022596"/>
    </source>
</evidence>
<proteinExistence type="inferred from homology"/>
<comment type="similarity">
    <text evidence="2">Belongs to the [NiFe]/[NiFeSe] hydrogenase large subunit family.</text>
</comment>
<dbReference type="Gene3D" id="1.10.645.10">
    <property type="entry name" value="Cytochrome-c3 Hydrogenase, chain B"/>
    <property type="match status" value="1"/>
</dbReference>
<dbReference type="PANTHER" id="PTHR43600">
    <property type="entry name" value="COENZYME F420 HYDROGENASE, SUBUNIT ALPHA"/>
    <property type="match status" value="1"/>
</dbReference>
<feature type="non-terminal residue" evidence="6">
    <location>
        <position position="180"/>
    </location>
</feature>
<sequence length="180" mass="20014">MTALDMAYAVEPTPAAKKLRELGYCAHMLHSHIAHIYAMSVGPDFICGWAAAPQERNIVGLINVVGPEIGRKVLINRAYSAQIQEIIGGKATHPVFGLPGGVSQPLSEENRDKIAKMADELVEFGKFSLQVVNDYILKNKQLLDVVVNKDLYYHETYYMGLVDETMPLIFMMAKFALSTR</sequence>
<dbReference type="GO" id="GO:0046872">
    <property type="term" value="F:metal ion binding"/>
    <property type="evidence" value="ECO:0007669"/>
    <property type="project" value="UniProtKB-KW"/>
</dbReference>
<comment type="caution">
    <text evidence="6">The sequence shown here is derived from an EMBL/GenBank/DDBJ whole genome shotgun (WGS) entry which is preliminary data.</text>
</comment>
<evidence type="ECO:0000256" key="5">
    <source>
        <dbReference type="ARBA" id="ARBA00023002"/>
    </source>
</evidence>
<dbReference type="AlphaFoldDB" id="X1GIK9"/>
<accession>X1GIK9</accession>
<evidence type="ECO:0000256" key="1">
    <source>
        <dbReference type="ARBA" id="ARBA00001967"/>
    </source>
</evidence>
<evidence type="ECO:0000256" key="4">
    <source>
        <dbReference type="ARBA" id="ARBA00022723"/>
    </source>
</evidence>
<protein>
    <submittedName>
        <fullName evidence="6">Uncharacterized protein</fullName>
    </submittedName>
</protein>
<dbReference type="InterPro" id="IPR029014">
    <property type="entry name" value="NiFe-Hase_large"/>
</dbReference>
<reference evidence="6" key="1">
    <citation type="journal article" date="2014" name="Front. Microbiol.">
        <title>High frequency of phylogenetically diverse reductive dehalogenase-homologous genes in deep subseafloor sedimentary metagenomes.</title>
        <authorList>
            <person name="Kawai M."/>
            <person name="Futagami T."/>
            <person name="Toyoda A."/>
            <person name="Takaki Y."/>
            <person name="Nishi S."/>
            <person name="Hori S."/>
            <person name="Arai W."/>
            <person name="Tsubouchi T."/>
            <person name="Morono Y."/>
            <person name="Uchiyama I."/>
            <person name="Ito T."/>
            <person name="Fujiyama A."/>
            <person name="Inagaki F."/>
            <person name="Takami H."/>
        </authorList>
    </citation>
    <scope>NUCLEOTIDE SEQUENCE</scope>
    <source>
        <strain evidence="6">Expedition CK06-06</strain>
    </source>
</reference>
<name>X1GIK9_9ZZZZ</name>
<gene>
    <name evidence="6" type="ORF">S03H2_17008</name>
</gene>
<dbReference type="GO" id="GO:0016491">
    <property type="term" value="F:oxidoreductase activity"/>
    <property type="evidence" value="ECO:0007669"/>
    <property type="project" value="UniProtKB-KW"/>
</dbReference>
<keyword evidence="5" id="KW-0560">Oxidoreductase</keyword>
<dbReference type="SUPFAM" id="SSF56762">
    <property type="entry name" value="HydB/Nqo4-like"/>
    <property type="match status" value="1"/>
</dbReference>
<dbReference type="EMBL" id="BARU01008742">
    <property type="protein sequence ID" value="GAH44680.1"/>
    <property type="molecule type" value="Genomic_DNA"/>
</dbReference>
<keyword evidence="4" id="KW-0479">Metal-binding</keyword>
<comment type="cofactor">
    <cofactor evidence="1">
        <name>Ni(2+)</name>
        <dbReference type="ChEBI" id="CHEBI:49786"/>
    </cofactor>
</comment>
<evidence type="ECO:0000256" key="2">
    <source>
        <dbReference type="ARBA" id="ARBA00009292"/>
    </source>
</evidence>
<keyword evidence="3" id="KW-0533">Nickel</keyword>
<organism evidence="6">
    <name type="scientific">marine sediment metagenome</name>
    <dbReference type="NCBI Taxonomy" id="412755"/>
    <lineage>
        <taxon>unclassified sequences</taxon>
        <taxon>metagenomes</taxon>
        <taxon>ecological metagenomes</taxon>
    </lineage>
</organism>